<dbReference type="AlphaFoldDB" id="A0A2T0TNI4"/>
<dbReference type="Proteomes" id="UP000238375">
    <property type="component" value="Unassembled WGS sequence"/>
</dbReference>
<gene>
    <name evidence="1" type="ORF">CLV58_101245</name>
</gene>
<name>A0A2T0TNI4_9BACT</name>
<sequence length="226" mass="25125">MKTSHYLLIAAVLITLTGMVATDVLLAREYAKIDWRDPYQFFVRRDLPAAAHLVINGTGSREIFVETGQRSQALIAPDDSSFFSFRVQHDTLHVSFNPDTANHSSPSGSVWNNPMTGLVVRLPAFVSVRGINTRLTIQDRTQPTLDVSLQNSVLFANKLTASPVLHLTETQNSFALLRDGHYKAVELVVQDSSAVHLHDPQIDAFSPTLSDRAEVQFKGKATRWVK</sequence>
<organism evidence="1 2">
    <name type="scientific">Spirosoma oryzae</name>
    <dbReference type="NCBI Taxonomy" id="1469603"/>
    <lineage>
        <taxon>Bacteria</taxon>
        <taxon>Pseudomonadati</taxon>
        <taxon>Bacteroidota</taxon>
        <taxon>Cytophagia</taxon>
        <taxon>Cytophagales</taxon>
        <taxon>Cytophagaceae</taxon>
        <taxon>Spirosoma</taxon>
    </lineage>
</organism>
<comment type="caution">
    <text evidence="1">The sequence shown here is derived from an EMBL/GenBank/DDBJ whole genome shotgun (WGS) entry which is preliminary data.</text>
</comment>
<dbReference type="EMBL" id="PVTE01000001">
    <property type="protein sequence ID" value="PRY47179.1"/>
    <property type="molecule type" value="Genomic_DNA"/>
</dbReference>
<proteinExistence type="predicted"/>
<keyword evidence="2" id="KW-1185">Reference proteome</keyword>
<dbReference type="OrthoDB" id="952674at2"/>
<evidence type="ECO:0000313" key="2">
    <source>
        <dbReference type="Proteomes" id="UP000238375"/>
    </source>
</evidence>
<reference evidence="1 2" key="1">
    <citation type="submission" date="2018-03" db="EMBL/GenBank/DDBJ databases">
        <title>Genomic Encyclopedia of Archaeal and Bacterial Type Strains, Phase II (KMG-II): from individual species to whole genera.</title>
        <authorList>
            <person name="Goeker M."/>
        </authorList>
    </citation>
    <scope>NUCLEOTIDE SEQUENCE [LARGE SCALE GENOMIC DNA]</scope>
    <source>
        <strain evidence="1 2">DSM 28354</strain>
    </source>
</reference>
<accession>A0A2T0TNI4</accession>
<dbReference type="RefSeq" id="WP_106135928.1">
    <property type="nucleotide sequence ID" value="NZ_PVTE01000001.1"/>
</dbReference>
<evidence type="ECO:0000313" key="1">
    <source>
        <dbReference type="EMBL" id="PRY47179.1"/>
    </source>
</evidence>
<protein>
    <submittedName>
        <fullName evidence="1">Uncharacterized protein</fullName>
    </submittedName>
</protein>